<dbReference type="Pfam" id="PF13529">
    <property type="entry name" value="Peptidase_C39_2"/>
    <property type="match status" value="1"/>
</dbReference>
<dbReference type="InterPro" id="IPR039563">
    <property type="entry name" value="Peptidase_C39_single_dom"/>
</dbReference>
<name>A0A9X6SSZ0_BACCE</name>
<dbReference type="RefSeq" id="WP_098006879.1">
    <property type="nucleotide sequence ID" value="NZ_NVMX01000158.1"/>
</dbReference>
<organism evidence="2 3">
    <name type="scientific">Bacillus cereus</name>
    <dbReference type="NCBI Taxonomy" id="1396"/>
    <lineage>
        <taxon>Bacteria</taxon>
        <taxon>Bacillati</taxon>
        <taxon>Bacillota</taxon>
        <taxon>Bacilli</taxon>
        <taxon>Bacillales</taxon>
        <taxon>Bacillaceae</taxon>
        <taxon>Bacillus</taxon>
        <taxon>Bacillus cereus group</taxon>
    </lineage>
</organism>
<dbReference type="AlphaFoldDB" id="A0A9X6SSZ0"/>
<gene>
    <name evidence="2" type="ORF">CON36_33010</name>
</gene>
<dbReference type="Proteomes" id="UP000219922">
    <property type="component" value="Unassembled WGS sequence"/>
</dbReference>
<dbReference type="EMBL" id="NVMX01000158">
    <property type="protein sequence ID" value="PDZ94590.1"/>
    <property type="molecule type" value="Genomic_DNA"/>
</dbReference>
<dbReference type="PIRSF" id="PIRSF032442">
    <property type="entry name" value="UCP032442"/>
    <property type="match status" value="1"/>
</dbReference>
<evidence type="ECO:0000259" key="1">
    <source>
        <dbReference type="Pfam" id="PF13529"/>
    </source>
</evidence>
<reference evidence="2 3" key="1">
    <citation type="submission" date="2017-09" db="EMBL/GenBank/DDBJ databases">
        <title>Large-scale bioinformatics analysis of Bacillus genomes uncovers conserved roles of natural products in bacterial physiology.</title>
        <authorList>
            <consortium name="Agbiome Team Llc"/>
            <person name="Bleich R.M."/>
            <person name="Grubbs K.J."/>
            <person name="Santa Maria K.C."/>
            <person name="Allen S.E."/>
            <person name="Farag S."/>
            <person name="Shank E.A."/>
            <person name="Bowers A."/>
        </authorList>
    </citation>
    <scope>NUCLEOTIDE SEQUENCE [LARGE SCALE GENOMIC DNA]</scope>
    <source>
        <strain evidence="2 3">AFS092789</strain>
    </source>
</reference>
<dbReference type="PANTHER" id="PTHR37806:SF1">
    <property type="entry name" value="PEPTIDASE C39-LIKE DOMAIN-CONTAINING PROTEIN"/>
    <property type="match status" value="1"/>
</dbReference>
<dbReference type="InterPro" id="IPR039564">
    <property type="entry name" value="Peptidase_C39-like"/>
</dbReference>
<dbReference type="CDD" id="cd02549">
    <property type="entry name" value="Peptidase_C39A"/>
    <property type="match status" value="1"/>
</dbReference>
<protein>
    <submittedName>
        <fullName evidence="2">Peptidase C39</fullName>
    </submittedName>
</protein>
<dbReference type="PANTHER" id="PTHR37806">
    <property type="entry name" value="LMO0724 PROTEIN"/>
    <property type="match status" value="1"/>
</dbReference>
<sequence length="270" mass="30230">MKKIIFTSAAVTSLAAGLFCYTNVSKEEILHASGKMTEENQKTVYEVETKLSKNPPTNVKASYKKAEPEKVILDAPIINQLPELPRGCEVTSLTMLLQYAGVKVDKETLGKEIKRDPTPRTVKNGVTHFGNPNDGFVGDMYAFDTAGYGVYHGPIAELAEKYLPHRIVDFSGEDFEKIFLFIDAGTPVWVINNAMFDEISSEYFKTWETPSGPISITMKEHSVLITGYDKEYVYFNDPLSGVKNEKAPIEQFKKGWEQMGKQAVSYSIQD</sequence>
<feature type="domain" description="Peptidase C39-like" evidence="1">
    <location>
        <begin position="73"/>
        <end position="238"/>
    </location>
</feature>
<accession>A0A9X6SSZ0</accession>
<dbReference type="InterPro" id="IPR016997">
    <property type="entry name" value="UCP032442"/>
</dbReference>
<evidence type="ECO:0000313" key="3">
    <source>
        <dbReference type="Proteomes" id="UP000219922"/>
    </source>
</evidence>
<dbReference type="Gene3D" id="3.90.70.10">
    <property type="entry name" value="Cysteine proteinases"/>
    <property type="match status" value="1"/>
</dbReference>
<comment type="caution">
    <text evidence="2">The sequence shown here is derived from an EMBL/GenBank/DDBJ whole genome shotgun (WGS) entry which is preliminary data.</text>
</comment>
<evidence type="ECO:0000313" key="2">
    <source>
        <dbReference type="EMBL" id="PDZ94590.1"/>
    </source>
</evidence>
<proteinExistence type="predicted"/>